<feature type="region of interest" description="Disordered" evidence="1">
    <location>
        <begin position="835"/>
        <end position="870"/>
    </location>
</feature>
<evidence type="ECO:0000313" key="3">
    <source>
        <dbReference type="EnsemblPlants" id="PNT65621"/>
    </source>
</evidence>
<feature type="compositionally biased region" description="Basic residues" evidence="1">
    <location>
        <begin position="861"/>
        <end position="870"/>
    </location>
</feature>
<dbReference type="AlphaFoldDB" id="A0A2K2CUB5"/>
<evidence type="ECO:0000313" key="2">
    <source>
        <dbReference type="EMBL" id="PNT65621.1"/>
    </source>
</evidence>
<keyword evidence="4" id="KW-1185">Reference proteome</keyword>
<organism evidence="2">
    <name type="scientific">Brachypodium distachyon</name>
    <name type="common">Purple false brome</name>
    <name type="synonym">Trachynia distachya</name>
    <dbReference type="NCBI Taxonomy" id="15368"/>
    <lineage>
        <taxon>Eukaryota</taxon>
        <taxon>Viridiplantae</taxon>
        <taxon>Streptophyta</taxon>
        <taxon>Embryophyta</taxon>
        <taxon>Tracheophyta</taxon>
        <taxon>Spermatophyta</taxon>
        <taxon>Magnoliopsida</taxon>
        <taxon>Liliopsida</taxon>
        <taxon>Poales</taxon>
        <taxon>Poaceae</taxon>
        <taxon>BOP clade</taxon>
        <taxon>Pooideae</taxon>
        <taxon>Stipodae</taxon>
        <taxon>Brachypodieae</taxon>
        <taxon>Brachypodium</taxon>
    </lineage>
</organism>
<dbReference type="EMBL" id="CM000883">
    <property type="protein sequence ID" value="PNT65621.1"/>
    <property type="molecule type" value="Genomic_DNA"/>
</dbReference>
<name>A0A2K2CUB5_BRADI</name>
<reference evidence="2 3" key="1">
    <citation type="journal article" date="2010" name="Nature">
        <title>Genome sequencing and analysis of the model grass Brachypodium distachyon.</title>
        <authorList>
            <consortium name="International Brachypodium Initiative"/>
        </authorList>
    </citation>
    <scope>NUCLEOTIDE SEQUENCE [LARGE SCALE GENOMIC DNA]</scope>
    <source>
        <strain evidence="2 3">Bd21</strain>
    </source>
</reference>
<reference evidence="3" key="3">
    <citation type="submission" date="2018-08" db="UniProtKB">
        <authorList>
            <consortium name="EnsemblPlants"/>
        </authorList>
    </citation>
    <scope>IDENTIFICATION</scope>
    <source>
        <strain evidence="3">cv. Bd21</strain>
    </source>
</reference>
<feature type="region of interest" description="Disordered" evidence="1">
    <location>
        <begin position="1"/>
        <end position="122"/>
    </location>
</feature>
<feature type="compositionally biased region" description="Polar residues" evidence="1">
    <location>
        <begin position="375"/>
        <end position="396"/>
    </location>
</feature>
<dbReference type="InterPro" id="IPR045882">
    <property type="entry name" value="GPT1/2"/>
</dbReference>
<feature type="region of interest" description="Disordered" evidence="1">
    <location>
        <begin position="745"/>
        <end position="767"/>
    </location>
</feature>
<dbReference type="ExpressionAtlas" id="A0A2K2CUB5">
    <property type="expression patterns" value="baseline and differential"/>
</dbReference>
<feature type="compositionally biased region" description="Acidic residues" evidence="1">
    <location>
        <begin position="838"/>
        <end position="848"/>
    </location>
</feature>
<sequence>MNKKFCAPGPFVPPQSNRLKSKSPTSLTTGDRRWPRPTEGIYEVNQLRRGAEIRTQALKSSPRGGRNIFSSSSPVPPSPPPPQPPGTASFPAGSTHARMASPRHIPDAAGSDSPPLPMETCDKENICHDQENSTLRAEGTVSTKRKKKLGGFNLRKSIAWNPAFFTEEGVLDNTELSVLSGSQMKPSRSPGPGVGGATASPFCRFGRSGSASVLKEVAEDSRGKLFVKYRTAENKGRKLFSPAKTSDSDELAGTQDKRSARSIQKCIPRSPAGYATKKVPNLSATAQMLRTPKKSQPSIPVVPTSASSSRNVSKLSKMLPPVKTERRPRVDGLQLKSKIKPTSSTKSFGPNIEKDVVPAVTAIHEEASGSRKCESFSTYSQNKPSSSAGVPTSTFAKPSALRMPSPSVGFFAQGKPSVNISQGNAKSSLAGNTSSLSKPPRYRQPEDPKSRLWHAPVSTGDTAQGNSKNCFTGNTSSLLKPPRYKQPDDFKSRHYLTKELPTNCPATLKPPVHPVTNESTLNTLDSSLPGLQHANVCSGKESSSKGIITYSAKLRNTNTEPMRNVNCFSGGSGASSLPLSSEQNVVPNSLSDALQVEGRGIINRTEPIEDSDYVKAICPSNIEPADDSCSREAKLSSSCISSQVRTLDDPKCQSKLDNCASVAIDMEMSLAGETAVAVSLLEDNNHTPGPDFLCDFDSCKQYSTEGSTLKETVESPVCADGVEQCGNSIDIKPALVDSTTDLHGSLCNEERPTSSEEPGTDGGVELDVDSSHVGEEVQLLIGCECDGDYRCTKCPPMEPTTPMPRADFGDSIEVTIDSNTEVHDSFPVEELHVLSEEPNTEDDMELDTNELSAPEDASPKGKNKSVKKSGKNTIIKDHLKQLVPFTEEWLAAMEACGEEVLEQKSGAVQNSPTDKAVPEPNPWSPVKRKAQDVGPFDCTKYSKTVPASDTP</sequence>
<feature type="compositionally biased region" description="Pro residues" evidence="1">
    <location>
        <begin position="74"/>
        <end position="85"/>
    </location>
</feature>
<feature type="compositionally biased region" description="Polar residues" evidence="1">
    <location>
        <begin position="14"/>
        <end position="29"/>
    </location>
</feature>
<dbReference type="EnsemblPlants" id="PNT65621">
    <property type="protein sequence ID" value="PNT65621"/>
    <property type="gene ID" value="BRADI_4g45210v3"/>
</dbReference>
<evidence type="ECO:0000313" key="4">
    <source>
        <dbReference type="Proteomes" id="UP000008810"/>
    </source>
</evidence>
<accession>A0A2K2CUB5</accession>
<feature type="compositionally biased region" description="Polar residues" evidence="1">
    <location>
        <begin position="282"/>
        <end position="314"/>
    </location>
</feature>
<dbReference type="PANTHER" id="PTHR33737">
    <property type="entry name" value="OS05G0121800 PROTEIN"/>
    <property type="match status" value="1"/>
</dbReference>
<protein>
    <submittedName>
        <fullName evidence="2 3">Uncharacterized protein</fullName>
    </submittedName>
</protein>
<feature type="compositionally biased region" description="Polar residues" evidence="1">
    <location>
        <begin position="941"/>
        <end position="951"/>
    </location>
</feature>
<dbReference type="Gramene" id="PNT65621">
    <property type="protein sequence ID" value="PNT65621"/>
    <property type="gene ID" value="BRADI_4g45210v3"/>
</dbReference>
<dbReference type="OrthoDB" id="1931260at2759"/>
<dbReference type="PANTHER" id="PTHR33737:SF2">
    <property type="entry name" value="OS12G0102700 PROTEIN"/>
    <property type="match status" value="1"/>
</dbReference>
<reference evidence="2" key="2">
    <citation type="submission" date="2017-06" db="EMBL/GenBank/DDBJ databases">
        <title>WGS assembly of Brachypodium distachyon.</title>
        <authorList>
            <consortium name="The International Brachypodium Initiative"/>
            <person name="Lucas S."/>
            <person name="Harmon-Smith M."/>
            <person name="Lail K."/>
            <person name="Tice H."/>
            <person name="Grimwood J."/>
            <person name="Bruce D."/>
            <person name="Barry K."/>
            <person name="Shu S."/>
            <person name="Lindquist E."/>
            <person name="Wang M."/>
            <person name="Pitluck S."/>
            <person name="Vogel J.P."/>
            <person name="Garvin D.F."/>
            <person name="Mockler T.C."/>
            <person name="Schmutz J."/>
            <person name="Rokhsar D."/>
            <person name="Bevan M.W."/>
        </authorList>
    </citation>
    <scope>NUCLEOTIDE SEQUENCE</scope>
    <source>
        <strain evidence="2">Bd21</strain>
    </source>
</reference>
<feature type="region of interest" description="Disordered" evidence="1">
    <location>
        <begin position="902"/>
        <end position="951"/>
    </location>
</feature>
<feature type="compositionally biased region" description="Polar residues" evidence="1">
    <location>
        <begin position="419"/>
        <end position="437"/>
    </location>
</feature>
<feature type="region of interest" description="Disordered" evidence="1">
    <location>
        <begin position="419"/>
        <end position="489"/>
    </location>
</feature>
<dbReference type="Proteomes" id="UP000008810">
    <property type="component" value="Chromosome 4"/>
</dbReference>
<feature type="region of interest" description="Disordered" evidence="1">
    <location>
        <begin position="238"/>
        <end position="319"/>
    </location>
</feature>
<proteinExistence type="predicted"/>
<gene>
    <name evidence="3" type="primary">LOC104584814</name>
    <name evidence="2" type="ORF">BRADI_4g45210v3</name>
</gene>
<dbReference type="FunCoup" id="A0A2K2CUB5">
    <property type="interactions" value="57"/>
</dbReference>
<dbReference type="GO" id="GO:0008017">
    <property type="term" value="F:microtubule binding"/>
    <property type="evidence" value="ECO:0007669"/>
    <property type="project" value="InterPro"/>
</dbReference>
<feature type="region of interest" description="Disordered" evidence="1">
    <location>
        <begin position="367"/>
        <end position="399"/>
    </location>
</feature>
<evidence type="ECO:0000256" key="1">
    <source>
        <dbReference type="SAM" id="MobiDB-lite"/>
    </source>
</evidence>
<feature type="compositionally biased region" description="Polar residues" evidence="1">
    <location>
        <begin position="459"/>
        <end position="478"/>
    </location>
</feature>